<organism evidence="1 2">
    <name type="scientific">Vitis vinifera</name>
    <name type="common">Grape</name>
    <dbReference type="NCBI Taxonomy" id="29760"/>
    <lineage>
        <taxon>Eukaryota</taxon>
        <taxon>Viridiplantae</taxon>
        <taxon>Streptophyta</taxon>
        <taxon>Embryophyta</taxon>
        <taxon>Tracheophyta</taxon>
        <taxon>Spermatophyta</taxon>
        <taxon>Magnoliopsida</taxon>
        <taxon>eudicotyledons</taxon>
        <taxon>Gunneridae</taxon>
        <taxon>Pentapetalae</taxon>
        <taxon>rosids</taxon>
        <taxon>Vitales</taxon>
        <taxon>Vitaceae</taxon>
        <taxon>Viteae</taxon>
        <taxon>Vitis</taxon>
    </lineage>
</organism>
<dbReference type="PANTHER" id="PTHR48475:SF1">
    <property type="entry name" value="RNASE H TYPE-1 DOMAIN-CONTAINING PROTEIN"/>
    <property type="match status" value="1"/>
</dbReference>
<protein>
    <submittedName>
        <fullName evidence="1">Uncharacterized protein</fullName>
    </submittedName>
</protein>
<evidence type="ECO:0000313" key="2">
    <source>
        <dbReference type="Proteomes" id="UP000288805"/>
    </source>
</evidence>
<dbReference type="PANTHER" id="PTHR48475">
    <property type="entry name" value="RIBONUCLEASE H"/>
    <property type="match status" value="1"/>
</dbReference>
<name>A0A438HJQ2_VITVI</name>
<proteinExistence type="predicted"/>
<sequence>MTMRPLLIKNRSAPTYCCLIGNIEDQVELPWYHDIHQFLAYGAFPKSTTTKDRRALGQLATKFVICGDALYRRSSDGMLLLCIDRTTADRIMREV</sequence>
<reference evidence="1 2" key="1">
    <citation type="journal article" date="2018" name="PLoS Genet.">
        <title>Population sequencing reveals clonal diversity and ancestral inbreeding in the grapevine cultivar Chardonnay.</title>
        <authorList>
            <person name="Roach M.J."/>
            <person name="Johnson D.L."/>
            <person name="Bohlmann J."/>
            <person name="van Vuuren H.J."/>
            <person name="Jones S.J."/>
            <person name="Pretorius I.S."/>
            <person name="Schmidt S.A."/>
            <person name="Borneman A.R."/>
        </authorList>
    </citation>
    <scope>NUCLEOTIDE SEQUENCE [LARGE SCALE GENOMIC DNA]</scope>
    <source>
        <strain evidence="2">cv. Chardonnay</strain>
        <tissue evidence="1">Leaf</tissue>
    </source>
</reference>
<dbReference type="EMBL" id="QGNW01000213">
    <property type="protein sequence ID" value="RVW84667.1"/>
    <property type="molecule type" value="Genomic_DNA"/>
</dbReference>
<evidence type="ECO:0000313" key="1">
    <source>
        <dbReference type="EMBL" id="RVW84667.1"/>
    </source>
</evidence>
<comment type="caution">
    <text evidence="1">The sequence shown here is derived from an EMBL/GenBank/DDBJ whole genome shotgun (WGS) entry which is preliminary data.</text>
</comment>
<accession>A0A438HJQ2</accession>
<gene>
    <name evidence="1" type="ORF">CK203_044602</name>
</gene>
<dbReference type="AlphaFoldDB" id="A0A438HJQ2"/>
<dbReference type="Proteomes" id="UP000288805">
    <property type="component" value="Unassembled WGS sequence"/>
</dbReference>